<protein>
    <submittedName>
        <fullName evidence="2">Uncharacterized protein</fullName>
    </submittedName>
</protein>
<evidence type="ECO:0000256" key="1">
    <source>
        <dbReference type="SAM" id="Phobius"/>
    </source>
</evidence>
<name>A0A0L0EUN6_9GAMM</name>
<keyword evidence="1" id="KW-0812">Transmembrane</keyword>
<organism evidence="2 3">
    <name type="scientific">Pseudoalteromonas rubra</name>
    <dbReference type="NCBI Taxonomy" id="43658"/>
    <lineage>
        <taxon>Bacteria</taxon>
        <taxon>Pseudomonadati</taxon>
        <taxon>Pseudomonadota</taxon>
        <taxon>Gammaproteobacteria</taxon>
        <taxon>Alteromonadales</taxon>
        <taxon>Pseudoalteromonadaceae</taxon>
        <taxon>Pseudoalteromonas</taxon>
    </lineage>
</organism>
<keyword evidence="1" id="KW-0472">Membrane</keyword>
<sequence length="206" mass="21504">MQNVQHTPTSWDARFFLIAGGFMLINTLCLWARHFSGYQLSILWPAIPAIIGLASSVLGLYKLHPRIVSRAPKLAKWGAGFALAALLALSIGACWVIASAVLGDATRGVGMQALIGLFMVAMVGAFICNALACLRDSASRTLGVALLVPVACWGLMIVVGVIFGPEVGLALDFYTNGLLGAAFLTAGITLKGQTDKAACDAPNVAT</sequence>
<feature type="transmembrane region" description="Helical" evidence="1">
    <location>
        <begin position="42"/>
        <end position="61"/>
    </location>
</feature>
<evidence type="ECO:0000313" key="3">
    <source>
        <dbReference type="Proteomes" id="UP000036850"/>
    </source>
</evidence>
<feature type="transmembrane region" description="Helical" evidence="1">
    <location>
        <begin position="169"/>
        <end position="190"/>
    </location>
</feature>
<dbReference type="OrthoDB" id="6288812at2"/>
<dbReference type="PATRIC" id="fig|43658.6.peg.1481"/>
<dbReference type="EMBL" id="LFZX01000034">
    <property type="protein sequence ID" value="KNC68131.1"/>
    <property type="molecule type" value="Genomic_DNA"/>
</dbReference>
<dbReference type="Proteomes" id="UP000036850">
    <property type="component" value="Unassembled WGS sequence"/>
</dbReference>
<evidence type="ECO:0000313" key="2">
    <source>
        <dbReference type="EMBL" id="KNC68131.1"/>
    </source>
</evidence>
<comment type="caution">
    <text evidence="2">The sequence shown here is derived from an EMBL/GenBank/DDBJ whole genome shotgun (WGS) entry which is preliminary data.</text>
</comment>
<feature type="transmembrane region" description="Helical" evidence="1">
    <location>
        <begin position="141"/>
        <end position="163"/>
    </location>
</feature>
<feature type="transmembrane region" description="Helical" evidence="1">
    <location>
        <begin position="114"/>
        <end position="134"/>
    </location>
</feature>
<keyword evidence="1" id="KW-1133">Transmembrane helix</keyword>
<proteinExistence type="predicted"/>
<dbReference type="AlphaFoldDB" id="A0A0L0EUN6"/>
<accession>A0A0L0EUN6</accession>
<feature type="transmembrane region" description="Helical" evidence="1">
    <location>
        <begin position="15"/>
        <end position="36"/>
    </location>
</feature>
<gene>
    <name evidence="2" type="ORF">AC626_06560</name>
</gene>
<feature type="transmembrane region" description="Helical" evidence="1">
    <location>
        <begin position="81"/>
        <end position="102"/>
    </location>
</feature>
<reference evidence="3" key="1">
    <citation type="submission" date="2015-07" db="EMBL/GenBank/DDBJ databases">
        <title>Draft genome sequence of a Pseudoalteromonas rubra strain, OCN096, isolated from Kaneohe Bay, Oahu, Hawaii.</title>
        <authorList>
            <person name="Beurmann S."/>
            <person name="Ushijima B."/>
            <person name="Belcaid M."/>
            <person name="Callahan S.M."/>
            <person name="Aeby G.S."/>
        </authorList>
    </citation>
    <scope>NUCLEOTIDE SEQUENCE [LARGE SCALE GENOMIC DNA]</scope>
    <source>
        <strain evidence="3">OCN096</strain>
    </source>
</reference>